<proteinExistence type="predicted"/>
<evidence type="ECO:0000313" key="2">
    <source>
        <dbReference type="EnsemblMetazoa" id="AALB001129-PA"/>
    </source>
</evidence>
<keyword evidence="3" id="KW-1185">Reference proteome</keyword>
<name>A0A182F3T9_ANOAL</name>
<evidence type="ECO:0000256" key="1">
    <source>
        <dbReference type="SAM" id="MobiDB-lite"/>
    </source>
</evidence>
<dbReference type="Proteomes" id="UP000069272">
    <property type="component" value="Chromosome 2L"/>
</dbReference>
<organism evidence="2 3">
    <name type="scientific">Anopheles albimanus</name>
    <name type="common">New world malaria mosquito</name>
    <dbReference type="NCBI Taxonomy" id="7167"/>
    <lineage>
        <taxon>Eukaryota</taxon>
        <taxon>Metazoa</taxon>
        <taxon>Ecdysozoa</taxon>
        <taxon>Arthropoda</taxon>
        <taxon>Hexapoda</taxon>
        <taxon>Insecta</taxon>
        <taxon>Pterygota</taxon>
        <taxon>Neoptera</taxon>
        <taxon>Endopterygota</taxon>
        <taxon>Diptera</taxon>
        <taxon>Nematocera</taxon>
        <taxon>Culicoidea</taxon>
        <taxon>Culicidae</taxon>
        <taxon>Anophelinae</taxon>
        <taxon>Anopheles</taxon>
    </lineage>
</organism>
<feature type="region of interest" description="Disordered" evidence="1">
    <location>
        <begin position="1"/>
        <end position="29"/>
    </location>
</feature>
<reference evidence="2" key="2">
    <citation type="submission" date="2022-08" db="UniProtKB">
        <authorList>
            <consortium name="EnsemblMetazoa"/>
        </authorList>
    </citation>
    <scope>IDENTIFICATION</scope>
    <source>
        <strain evidence="2">STECLA/ALBI9_A</strain>
    </source>
</reference>
<dbReference type="AlphaFoldDB" id="A0A182F3T9"/>
<dbReference type="VEuPathDB" id="VectorBase:AALB001129"/>
<sequence length="96" mass="10106">MEDGPQLQAVPRYPRAPTTTRRAHPKSNHPAPCWCSVFWTSGCGTASLPSFRNRSPSSTVDYSASGVVCECLYLLPSSSSHLGCGSPFPPGAAPLG</sequence>
<feature type="compositionally biased region" description="Low complexity" evidence="1">
    <location>
        <begin position="9"/>
        <end position="20"/>
    </location>
</feature>
<protein>
    <submittedName>
        <fullName evidence="2">Uncharacterized protein</fullName>
    </submittedName>
</protein>
<dbReference type="EnsemblMetazoa" id="AALB001129-RA">
    <property type="protein sequence ID" value="AALB001129-PA"/>
    <property type="gene ID" value="AALB001129"/>
</dbReference>
<reference evidence="2 3" key="1">
    <citation type="journal article" date="2017" name="G3 (Bethesda)">
        <title>The Physical Genome Mapping of Anopheles albimanus Corrected Scaffold Misassemblies and Identified Interarm Rearrangements in Genus Anopheles.</title>
        <authorList>
            <person name="Artemov G.N."/>
            <person name="Peery A.N."/>
            <person name="Jiang X."/>
            <person name="Tu Z."/>
            <person name="Stegniy V.N."/>
            <person name="Sharakhova M.V."/>
            <person name="Sharakhov I.V."/>
        </authorList>
    </citation>
    <scope>NUCLEOTIDE SEQUENCE [LARGE SCALE GENOMIC DNA]</scope>
    <source>
        <strain evidence="2 3">ALBI9_A</strain>
    </source>
</reference>
<accession>A0A182F3T9</accession>
<evidence type="ECO:0000313" key="3">
    <source>
        <dbReference type="Proteomes" id="UP000069272"/>
    </source>
</evidence>